<keyword evidence="2" id="KW-1185">Reference proteome</keyword>
<evidence type="ECO:0000313" key="2">
    <source>
        <dbReference type="Proteomes" id="UP000748756"/>
    </source>
</evidence>
<dbReference type="Proteomes" id="UP000748756">
    <property type="component" value="Unassembled WGS sequence"/>
</dbReference>
<reference evidence="1" key="1">
    <citation type="journal article" date="2020" name="Fungal Divers.">
        <title>Resolving the Mortierellaceae phylogeny through synthesis of multi-gene phylogenetics and phylogenomics.</title>
        <authorList>
            <person name="Vandepol N."/>
            <person name="Liber J."/>
            <person name="Desiro A."/>
            <person name="Na H."/>
            <person name="Kennedy M."/>
            <person name="Barry K."/>
            <person name="Grigoriev I.V."/>
            <person name="Miller A.N."/>
            <person name="O'Donnell K."/>
            <person name="Stajich J.E."/>
            <person name="Bonito G."/>
        </authorList>
    </citation>
    <scope>NUCLEOTIDE SEQUENCE</scope>
    <source>
        <strain evidence="1">NRRL 6426</strain>
    </source>
</reference>
<proteinExistence type="predicted"/>
<organism evidence="1 2">
    <name type="scientific">Linnemannia schmuckeri</name>
    <dbReference type="NCBI Taxonomy" id="64567"/>
    <lineage>
        <taxon>Eukaryota</taxon>
        <taxon>Fungi</taxon>
        <taxon>Fungi incertae sedis</taxon>
        <taxon>Mucoromycota</taxon>
        <taxon>Mortierellomycotina</taxon>
        <taxon>Mortierellomycetes</taxon>
        <taxon>Mortierellales</taxon>
        <taxon>Mortierellaceae</taxon>
        <taxon>Linnemannia</taxon>
    </lineage>
</organism>
<dbReference type="AlphaFoldDB" id="A0A9P5R553"/>
<evidence type="ECO:0000313" key="1">
    <source>
        <dbReference type="EMBL" id="KAF9123292.1"/>
    </source>
</evidence>
<comment type="caution">
    <text evidence="1">The sequence shown here is derived from an EMBL/GenBank/DDBJ whole genome shotgun (WGS) entry which is preliminary data.</text>
</comment>
<dbReference type="EMBL" id="JAAAUQ010002481">
    <property type="protein sequence ID" value="KAF9123292.1"/>
    <property type="molecule type" value="Genomic_DNA"/>
</dbReference>
<dbReference type="InterPro" id="IPR036047">
    <property type="entry name" value="F-box-like_dom_sf"/>
</dbReference>
<name>A0A9P5R553_9FUNG</name>
<dbReference type="Gene3D" id="1.20.1280.50">
    <property type="match status" value="1"/>
</dbReference>
<sequence length="189" mass="20875">MPELPWEIIGHIVALLDRHTLTQAAPINKDWNAACSPSLWSDLRSSALLDDNLLQGQPFQQGLNRNKHHIRNVRCIWDTSLLLSLFSDVLPDLDLAILSCKPKLYKPIGDLNPLFLILESGPHLRTLRLGTLPPPIESAGRLLLTIARSLPLLTTLDLFADALVFVQPLVTCRARVLGDLFAGIGDAIN</sequence>
<evidence type="ECO:0008006" key="3">
    <source>
        <dbReference type="Google" id="ProtNLM"/>
    </source>
</evidence>
<protein>
    <recommendedName>
        <fullName evidence="3">F-box domain-containing protein</fullName>
    </recommendedName>
</protein>
<gene>
    <name evidence="1" type="ORF">BG015_005348</name>
</gene>
<dbReference type="SUPFAM" id="SSF81383">
    <property type="entry name" value="F-box domain"/>
    <property type="match status" value="1"/>
</dbReference>
<accession>A0A9P5R553</accession>